<dbReference type="InterPro" id="IPR040506">
    <property type="entry name" value="RACo_linker"/>
</dbReference>
<dbReference type="InterPro" id="IPR001041">
    <property type="entry name" value="2Fe-2S_ferredoxin-type"/>
</dbReference>
<dbReference type="CDD" id="cd00207">
    <property type="entry name" value="fer2"/>
    <property type="match status" value="1"/>
</dbReference>
<sequence>MSDIMAAERIVFLKLLPEKVEIAVKKNSVFAQALAGAGIRLQLPCGGAGICGKCKIKFVKGAPQPVIIEETLLTSQEVQKGVRLACMTRVSADAQVLVPDSLKLESFAVSARPQIKQTEFAPLVRKLHVKLPLDRLLNEKSDADLLKNHLEQEAGLPEVTIYHAVLSKIPSAIRQRQGEVTVTLFQTQVIDVEAGDTQSSNFALALDLGTTTVGLLLIDLWTGQTLDYAVFPNPQISFGADLISRIGYASQGAERLSALKQAIHEKLTEVIEQLCLQHQISPANIYLLMLAGNTVMTQIFWGITPRYVGLFPFKPTVSQALLQFFFNLFPGRLTLPAVFSFPLIGGFVGGDALAGMMAAPVRPGREKGPALLIDIGTNCEVILQKGTEALAASAPAGPALEGANISQGMRAVPGALIEIRRDGDRMRWQTIENEPPAGICGSGLFHIIHYLTEEKVITEDGLIDADHPRAFWRQRIQLAENNLAQILLVSTDEGALQDIFLTQQDVREFQLAIGAISSAWCLLCRQLQVEPAAIERIFVAGAFGNFIRPESLIHLGAIPAVSGERIKFIGNASLEGLRQTILNGQRFEELKSVSQSVQFVELASDPGFQDVFVEHLKLKKRTNPFNK</sequence>
<dbReference type="InterPro" id="IPR052911">
    <property type="entry name" value="Corrinoid_activation_enz"/>
</dbReference>
<dbReference type="AlphaFoldDB" id="A0A1J1CAA8"/>
<organism evidence="2 3">
    <name type="scientific">Caldithrix abyssi DSM 13497</name>
    <dbReference type="NCBI Taxonomy" id="880073"/>
    <lineage>
        <taxon>Bacteria</taxon>
        <taxon>Pseudomonadati</taxon>
        <taxon>Calditrichota</taxon>
        <taxon>Calditrichia</taxon>
        <taxon>Calditrichales</taxon>
        <taxon>Calditrichaceae</taxon>
        <taxon>Caldithrix</taxon>
    </lineage>
</organism>
<dbReference type="SUPFAM" id="SSF54292">
    <property type="entry name" value="2Fe-2S ferredoxin-like"/>
    <property type="match status" value="1"/>
</dbReference>
<dbReference type="PANTHER" id="PTHR42895">
    <property type="entry name" value="IRON-SULFUR CLUSTER-BINDING PROTEIN-RELATED"/>
    <property type="match status" value="1"/>
</dbReference>
<dbReference type="Pfam" id="PF14574">
    <property type="entry name" value="RACo_C_ter"/>
    <property type="match status" value="1"/>
</dbReference>
<protein>
    <submittedName>
        <fullName evidence="2">Uncharacterized 2Fe-2 and 4Fe-4S clusters-containing protein, contains DUF4445 domain</fullName>
    </submittedName>
</protein>
<dbReference type="InterPro" id="IPR042259">
    <property type="entry name" value="Raco-like_middle_sf"/>
</dbReference>
<dbReference type="InterPro" id="IPR036010">
    <property type="entry name" value="2Fe-2S_ferredoxin-like_sf"/>
</dbReference>
<evidence type="ECO:0000313" key="2">
    <source>
        <dbReference type="EMBL" id="APF19607.1"/>
    </source>
</evidence>
<dbReference type="OrthoDB" id="9810588at2"/>
<gene>
    <name evidence="2" type="ORF">Cabys_2859</name>
</gene>
<reference evidence="2 3" key="1">
    <citation type="submission" date="2016-11" db="EMBL/GenBank/DDBJ databases">
        <title>Genomic analysis of Caldithrix abyssi and proposal of a novel bacterial phylum Caldithrichaeota.</title>
        <authorList>
            <person name="Kublanov I."/>
            <person name="Sigalova O."/>
            <person name="Gavrilov S."/>
            <person name="Lebedinsky A."/>
            <person name="Ivanova N."/>
            <person name="Daum C."/>
            <person name="Reddy T."/>
            <person name="Klenk H.P."/>
            <person name="Goker M."/>
            <person name="Reva O."/>
            <person name="Miroshnichenko M."/>
            <person name="Kyprides N."/>
            <person name="Woyke T."/>
            <person name="Gelfand M."/>
        </authorList>
    </citation>
    <scope>NUCLEOTIDE SEQUENCE [LARGE SCALE GENOMIC DNA]</scope>
    <source>
        <strain evidence="2 3">LF13</strain>
    </source>
</reference>
<proteinExistence type="predicted"/>
<dbReference type="Pfam" id="PF17651">
    <property type="entry name" value="Raco_middle"/>
    <property type="match status" value="1"/>
</dbReference>
<dbReference type="GO" id="GO:0051536">
    <property type="term" value="F:iron-sulfur cluster binding"/>
    <property type="evidence" value="ECO:0007669"/>
    <property type="project" value="InterPro"/>
</dbReference>
<dbReference type="RefSeq" id="WP_044280929.1">
    <property type="nucleotide sequence ID" value="NZ_CM001402.1"/>
</dbReference>
<feature type="domain" description="2Fe-2S ferredoxin-type" evidence="1">
    <location>
        <begin position="8"/>
        <end position="102"/>
    </location>
</feature>
<evidence type="ECO:0000259" key="1">
    <source>
        <dbReference type="PROSITE" id="PS51085"/>
    </source>
</evidence>
<dbReference type="KEGG" id="caby:Cabys_2859"/>
<dbReference type="Gene3D" id="3.30.420.480">
    <property type="entry name" value="Domain of unknown function (DUF4445)"/>
    <property type="match status" value="1"/>
</dbReference>
<dbReference type="PROSITE" id="PS51085">
    <property type="entry name" value="2FE2S_FER_2"/>
    <property type="match status" value="1"/>
</dbReference>
<dbReference type="EMBL" id="CP018099">
    <property type="protein sequence ID" value="APF19607.1"/>
    <property type="molecule type" value="Genomic_DNA"/>
</dbReference>
<dbReference type="Proteomes" id="UP000183868">
    <property type="component" value="Chromosome"/>
</dbReference>
<dbReference type="InterPro" id="IPR012675">
    <property type="entry name" value="Beta-grasp_dom_sf"/>
</dbReference>
<dbReference type="Pfam" id="PF00111">
    <property type="entry name" value="Fer2"/>
    <property type="match status" value="1"/>
</dbReference>
<dbReference type="InterPro" id="IPR027980">
    <property type="entry name" value="RACo_C"/>
</dbReference>
<dbReference type="Pfam" id="PF17650">
    <property type="entry name" value="RACo_linker"/>
    <property type="match status" value="1"/>
</dbReference>
<dbReference type="InterPro" id="IPR041414">
    <property type="entry name" value="Raco-like_middle"/>
</dbReference>
<dbReference type="Gene3D" id="3.10.20.880">
    <property type="match status" value="1"/>
</dbReference>
<dbReference type="Gene3D" id="3.10.20.30">
    <property type="match status" value="1"/>
</dbReference>
<dbReference type="PANTHER" id="PTHR42895:SF2">
    <property type="entry name" value="IRON-SULFUR CLUSTER PROTEIN"/>
    <property type="match status" value="1"/>
</dbReference>
<accession>A0A1J1CAA8</accession>
<name>A0A1J1CAA8_CALAY</name>
<evidence type="ECO:0000313" key="3">
    <source>
        <dbReference type="Proteomes" id="UP000183868"/>
    </source>
</evidence>